<dbReference type="Proteomes" id="UP001499863">
    <property type="component" value="Unassembled WGS sequence"/>
</dbReference>
<comment type="caution">
    <text evidence="2">The sequence shown here is derived from an EMBL/GenBank/DDBJ whole genome shotgun (WGS) entry which is preliminary data.</text>
</comment>
<gene>
    <name evidence="2" type="ORF">GCM10009639_42650</name>
</gene>
<keyword evidence="3" id="KW-1185">Reference proteome</keyword>
<evidence type="ECO:0000313" key="2">
    <source>
        <dbReference type="EMBL" id="GAA1400974.1"/>
    </source>
</evidence>
<name>A0ABP4J1E1_9ACTN</name>
<evidence type="ECO:0000256" key="1">
    <source>
        <dbReference type="SAM" id="MobiDB-lite"/>
    </source>
</evidence>
<reference evidence="3" key="1">
    <citation type="journal article" date="2019" name="Int. J. Syst. Evol. Microbiol.">
        <title>The Global Catalogue of Microorganisms (GCM) 10K type strain sequencing project: providing services to taxonomists for standard genome sequencing and annotation.</title>
        <authorList>
            <consortium name="The Broad Institute Genomics Platform"/>
            <consortium name="The Broad Institute Genome Sequencing Center for Infectious Disease"/>
            <person name="Wu L."/>
            <person name="Ma J."/>
        </authorList>
    </citation>
    <scope>NUCLEOTIDE SEQUENCE [LARGE SCALE GENOMIC DNA]</scope>
    <source>
        <strain evidence="3">JCM 12393</strain>
    </source>
</reference>
<protein>
    <submittedName>
        <fullName evidence="2">Uncharacterized protein</fullName>
    </submittedName>
</protein>
<organism evidence="2 3">
    <name type="scientific">Kitasatospora putterlickiae</name>
    <dbReference type="NCBI Taxonomy" id="221725"/>
    <lineage>
        <taxon>Bacteria</taxon>
        <taxon>Bacillati</taxon>
        <taxon>Actinomycetota</taxon>
        <taxon>Actinomycetes</taxon>
        <taxon>Kitasatosporales</taxon>
        <taxon>Streptomycetaceae</taxon>
        <taxon>Kitasatospora</taxon>
    </lineage>
</organism>
<feature type="compositionally biased region" description="Low complexity" evidence="1">
    <location>
        <begin position="36"/>
        <end position="56"/>
    </location>
</feature>
<evidence type="ECO:0000313" key="3">
    <source>
        <dbReference type="Proteomes" id="UP001499863"/>
    </source>
</evidence>
<accession>A0ABP4J1E1</accession>
<sequence>MVDAVAADLAFQDLAAAEHGQVGVATGRIPYSPRSLRAAATRRPSRPAPSTRTGLGRLRRIRRTRW</sequence>
<feature type="compositionally biased region" description="Basic residues" evidence="1">
    <location>
        <begin position="57"/>
        <end position="66"/>
    </location>
</feature>
<proteinExistence type="predicted"/>
<dbReference type="EMBL" id="BAAAKJ010000233">
    <property type="protein sequence ID" value="GAA1400974.1"/>
    <property type="molecule type" value="Genomic_DNA"/>
</dbReference>
<feature type="region of interest" description="Disordered" evidence="1">
    <location>
        <begin position="36"/>
        <end position="66"/>
    </location>
</feature>